<proteinExistence type="predicted"/>
<accession>A0A9Q0ZVT8</accession>
<keyword evidence="2" id="KW-1185">Reference proteome</keyword>
<reference evidence="1" key="2">
    <citation type="journal article" date="2023" name="Int. J. Mol. Sci.">
        <title>De Novo Assembly and Annotation of 11 Diverse Shrub Willow (Salix) Genomes Reveals Novel Gene Organization in Sex-Linked Regions.</title>
        <authorList>
            <person name="Hyden B."/>
            <person name="Feng K."/>
            <person name="Yates T.B."/>
            <person name="Jawdy S."/>
            <person name="Cereghino C."/>
            <person name="Smart L.B."/>
            <person name="Muchero W."/>
        </authorList>
    </citation>
    <scope>NUCLEOTIDE SEQUENCE</scope>
    <source>
        <tissue evidence="1">Shoot tip</tissue>
    </source>
</reference>
<protein>
    <submittedName>
        <fullName evidence="1">Uncharacterized protein</fullName>
    </submittedName>
</protein>
<gene>
    <name evidence="1" type="ORF">OIU79_029632</name>
</gene>
<dbReference type="Proteomes" id="UP001151532">
    <property type="component" value="Chromosome 12"/>
</dbReference>
<sequence>MIGFTLAERFLTKKDEVEEEMEAAAFIGVLTCDSALKANLQTSRKYRIGCLNFDLVESSIRSFSKPTRYAQLAESCQHENLRKLSQCLVDE</sequence>
<organism evidence="1 2">
    <name type="scientific">Salix purpurea</name>
    <name type="common">Purple osier willow</name>
    <dbReference type="NCBI Taxonomy" id="77065"/>
    <lineage>
        <taxon>Eukaryota</taxon>
        <taxon>Viridiplantae</taxon>
        <taxon>Streptophyta</taxon>
        <taxon>Embryophyta</taxon>
        <taxon>Tracheophyta</taxon>
        <taxon>Spermatophyta</taxon>
        <taxon>Magnoliopsida</taxon>
        <taxon>eudicotyledons</taxon>
        <taxon>Gunneridae</taxon>
        <taxon>Pentapetalae</taxon>
        <taxon>rosids</taxon>
        <taxon>fabids</taxon>
        <taxon>Malpighiales</taxon>
        <taxon>Salicaceae</taxon>
        <taxon>Saliceae</taxon>
        <taxon>Salix</taxon>
    </lineage>
</organism>
<evidence type="ECO:0000313" key="2">
    <source>
        <dbReference type="Proteomes" id="UP001151532"/>
    </source>
</evidence>
<reference evidence="1" key="1">
    <citation type="submission" date="2022-11" db="EMBL/GenBank/DDBJ databases">
        <authorList>
            <person name="Hyden B.L."/>
            <person name="Feng K."/>
            <person name="Yates T."/>
            <person name="Jawdy S."/>
            <person name="Smart L.B."/>
            <person name="Muchero W."/>
        </authorList>
    </citation>
    <scope>NUCLEOTIDE SEQUENCE</scope>
    <source>
        <tissue evidence="1">Shoot tip</tissue>
    </source>
</reference>
<dbReference type="AlphaFoldDB" id="A0A9Q0ZVT8"/>
<evidence type="ECO:0000313" key="1">
    <source>
        <dbReference type="EMBL" id="KAJ6748556.1"/>
    </source>
</evidence>
<name>A0A9Q0ZVT8_SALPP</name>
<comment type="caution">
    <text evidence="1">The sequence shown here is derived from an EMBL/GenBank/DDBJ whole genome shotgun (WGS) entry which is preliminary data.</text>
</comment>
<dbReference type="EMBL" id="JAPFFK010000008">
    <property type="protein sequence ID" value="KAJ6748556.1"/>
    <property type="molecule type" value="Genomic_DNA"/>
</dbReference>